<name>A0A367YGT3_9ASCO</name>
<proteinExistence type="predicted"/>
<accession>A0A367YGT3</accession>
<organism evidence="2 3">
    <name type="scientific">Candida viswanathii</name>
    <dbReference type="NCBI Taxonomy" id="5486"/>
    <lineage>
        <taxon>Eukaryota</taxon>
        <taxon>Fungi</taxon>
        <taxon>Dikarya</taxon>
        <taxon>Ascomycota</taxon>
        <taxon>Saccharomycotina</taxon>
        <taxon>Pichiomycetes</taxon>
        <taxon>Debaryomycetaceae</taxon>
        <taxon>Candida/Lodderomyces clade</taxon>
        <taxon>Candida</taxon>
    </lineage>
</organism>
<dbReference type="PANTHER" id="PTHR39142:SF1">
    <property type="entry name" value="AEL197CP"/>
    <property type="match status" value="1"/>
</dbReference>
<sequence>MTNPILLLLLYFINLISCQDYFQFDDIRETSITVNTTNETSIRVQHFTPRDQSSEGLQEFTPIRDTIVQSETKYYSFSVNTQSGLGEFYELLIFLSGNICTQPRNMHPNDTSLAVYYSFNASMFTNNEIGQMQLFQDGFFQALTQLPVAEDSDGPDILYIAVRAPENTNRTSLWTYQIGVSQNDLVFQWDDRSWGALVDADDNSALITTGNISSLVGANALDVNISESQFSLYLFSDEYKDYFNGLNNSWCAIRNGPVLIHPEDIETSITNRHGTLQQQFLVTGLNASTTYIAYIIMDFEGVEFGGAVYRPFQFETMSGDACELIYDLEFCDQVAYSVPALGDRLNDLDDNKNYTKKLYDDYARSLYVNFSKSLQQVACDTSPDAVFSNLRTCDDCADSYKNWLCAVTIPRCSSRNQTGYILRNATNQRNDFLADTINPISEYYEVLPCVNVCYAIVRDCPADFGFMCPTKNDSIKLSYYWDAGDPDDQWPSCNYVGHFSAYANRGFKAVINWSLLFVFLFIQMVL</sequence>
<keyword evidence="3" id="KW-1185">Reference proteome</keyword>
<comment type="caution">
    <text evidence="2">The sequence shown here is derived from an EMBL/GenBank/DDBJ whole genome shotgun (WGS) entry which is preliminary data.</text>
</comment>
<dbReference type="GO" id="GO:0098703">
    <property type="term" value="P:calcium ion import across plasma membrane"/>
    <property type="evidence" value="ECO:0007669"/>
    <property type="project" value="InterPro"/>
</dbReference>
<dbReference type="AlphaFoldDB" id="A0A367YGT3"/>
<evidence type="ECO:0000313" key="3">
    <source>
        <dbReference type="Proteomes" id="UP000253472"/>
    </source>
</evidence>
<dbReference type="GO" id="GO:0005262">
    <property type="term" value="F:calcium channel activity"/>
    <property type="evidence" value="ECO:0007669"/>
    <property type="project" value="InterPro"/>
</dbReference>
<evidence type="ECO:0000256" key="1">
    <source>
        <dbReference type="SAM" id="SignalP"/>
    </source>
</evidence>
<feature type="signal peptide" evidence="1">
    <location>
        <begin position="1"/>
        <end position="18"/>
    </location>
</feature>
<reference evidence="2 3" key="1">
    <citation type="submission" date="2018-06" db="EMBL/GenBank/DDBJ databases">
        <title>Whole genome sequencing of Candida tropicalis (genome annotated by CSBL at Korea University).</title>
        <authorList>
            <person name="Ahn J."/>
        </authorList>
    </citation>
    <scope>NUCLEOTIDE SEQUENCE [LARGE SCALE GENOMIC DNA]</scope>
    <source>
        <strain evidence="2 3">ATCC 20962</strain>
    </source>
</reference>
<dbReference type="PANTHER" id="PTHR39142">
    <property type="entry name" value="MID1P"/>
    <property type="match status" value="1"/>
</dbReference>
<gene>
    <name evidence="2" type="primary">MID1</name>
    <name evidence="2" type="ORF">Cantr_00604</name>
</gene>
<dbReference type="Proteomes" id="UP000253472">
    <property type="component" value="Unassembled WGS sequence"/>
</dbReference>
<dbReference type="OrthoDB" id="5405745at2759"/>
<protein>
    <submittedName>
        <fullName evidence="2">Stretch-activated cation channel MID1</fullName>
    </submittedName>
</protein>
<keyword evidence="1" id="KW-0732">Signal</keyword>
<evidence type="ECO:0000313" key="2">
    <source>
        <dbReference type="EMBL" id="RCK65086.1"/>
    </source>
</evidence>
<dbReference type="EMBL" id="QLNQ01000021">
    <property type="protein sequence ID" value="RCK65086.1"/>
    <property type="molecule type" value="Genomic_DNA"/>
</dbReference>
<dbReference type="InterPro" id="IPR024338">
    <property type="entry name" value="MID1/Yam8"/>
</dbReference>
<dbReference type="Pfam" id="PF12929">
    <property type="entry name" value="Mid1"/>
    <property type="match status" value="1"/>
</dbReference>
<feature type="chain" id="PRO_5016594917" evidence="1">
    <location>
        <begin position="19"/>
        <end position="526"/>
    </location>
</feature>
<dbReference type="STRING" id="5486.A0A367YGT3"/>